<dbReference type="Gene3D" id="2.60.40.1120">
    <property type="entry name" value="Carboxypeptidase-like, regulatory domain"/>
    <property type="match status" value="1"/>
</dbReference>
<dbReference type="RefSeq" id="WP_197700977.1">
    <property type="nucleotide sequence ID" value="NZ_FNGK01000003.1"/>
</dbReference>
<accession>A0AAJ5BZK2</accession>
<dbReference type="KEGG" id="smiz:4412673_00922"/>
<dbReference type="Proteomes" id="UP000215355">
    <property type="component" value="Chromosome 1"/>
</dbReference>
<dbReference type="SUPFAM" id="SSF49464">
    <property type="entry name" value="Carboxypeptidase regulatory domain-like"/>
    <property type="match status" value="1"/>
</dbReference>
<evidence type="ECO:0000313" key="2">
    <source>
        <dbReference type="Proteomes" id="UP000215355"/>
    </source>
</evidence>
<organism evidence="1 2">
    <name type="scientific">Sphingobacterium mizutaii</name>
    <dbReference type="NCBI Taxonomy" id="1010"/>
    <lineage>
        <taxon>Bacteria</taxon>
        <taxon>Pseudomonadati</taxon>
        <taxon>Bacteroidota</taxon>
        <taxon>Sphingobacteriia</taxon>
        <taxon>Sphingobacteriales</taxon>
        <taxon>Sphingobacteriaceae</taxon>
        <taxon>Sphingobacterium</taxon>
    </lineage>
</organism>
<sequence length="110" mass="11852">MLKTLTYLFLWLFAIQLTYGQERTIKGKVVDEQTKSAIVGATVRLDASSKATQTDELGAFSLEVPAGDANLTISILGYNTVRQVVTAADSIITISMTPQTARIDDVVVTA</sequence>
<proteinExistence type="predicted"/>
<name>A0AAJ5BZK2_9SPHI</name>
<dbReference type="EMBL" id="LT906468">
    <property type="protein sequence ID" value="SNV44224.1"/>
    <property type="molecule type" value="Genomic_DNA"/>
</dbReference>
<evidence type="ECO:0000313" key="1">
    <source>
        <dbReference type="EMBL" id="SNV44224.1"/>
    </source>
</evidence>
<dbReference type="AlphaFoldDB" id="A0AAJ5BZK2"/>
<gene>
    <name evidence="1" type="ORF">SAMEA4412673_00922</name>
</gene>
<dbReference type="Pfam" id="PF13715">
    <property type="entry name" value="CarbopepD_reg_2"/>
    <property type="match status" value="1"/>
</dbReference>
<dbReference type="InterPro" id="IPR008969">
    <property type="entry name" value="CarboxyPept-like_regulatory"/>
</dbReference>
<protein>
    <submittedName>
        <fullName evidence="1">TonB-linked outer membrane protein, SusC/RagA family</fullName>
    </submittedName>
</protein>
<reference evidence="1 2" key="1">
    <citation type="submission" date="2017-06" db="EMBL/GenBank/DDBJ databases">
        <authorList>
            <consortium name="Pathogen Informatics"/>
        </authorList>
    </citation>
    <scope>NUCLEOTIDE SEQUENCE [LARGE SCALE GENOMIC DNA]</scope>
    <source>
        <strain evidence="1 2">NCTC12149</strain>
    </source>
</reference>